<evidence type="ECO:0000256" key="2">
    <source>
        <dbReference type="ARBA" id="ARBA00022723"/>
    </source>
</evidence>
<dbReference type="Gene3D" id="1.10.760.10">
    <property type="entry name" value="Cytochrome c-like domain"/>
    <property type="match status" value="1"/>
</dbReference>
<dbReference type="InterPro" id="IPR036909">
    <property type="entry name" value="Cyt_c-like_dom_sf"/>
</dbReference>
<feature type="domain" description="Cytochrome c" evidence="5">
    <location>
        <begin position="38"/>
        <end position="118"/>
    </location>
</feature>
<dbReference type="SUPFAM" id="SSF46626">
    <property type="entry name" value="Cytochrome c"/>
    <property type="match status" value="1"/>
</dbReference>
<dbReference type="Pfam" id="PF00034">
    <property type="entry name" value="Cytochrom_C"/>
    <property type="match status" value="1"/>
</dbReference>
<name>Q07T88_RHOP5</name>
<dbReference type="STRING" id="316055.RPE_0890"/>
<dbReference type="EMBL" id="CP000463">
    <property type="protein sequence ID" value="ABJ04846.1"/>
    <property type="molecule type" value="Genomic_DNA"/>
</dbReference>
<reference evidence="6" key="1">
    <citation type="submission" date="2006-09" db="EMBL/GenBank/DDBJ databases">
        <title>Complete sequence of Rhodopseudomonas palustris BisA53.</title>
        <authorList>
            <consortium name="US DOE Joint Genome Institute"/>
            <person name="Copeland A."/>
            <person name="Lucas S."/>
            <person name="Lapidus A."/>
            <person name="Barry K."/>
            <person name="Detter J.C."/>
            <person name="Glavina del Rio T."/>
            <person name="Hammon N."/>
            <person name="Israni S."/>
            <person name="Dalin E."/>
            <person name="Tice H."/>
            <person name="Pitluck S."/>
            <person name="Chain P."/>
            <person name="Malfatti S."/>
            <person name="Shin M."/>
            <person name="Vergez L."/>
            <person name="Schmutz J."/>
            <person name="Larimer F."/>
            <person name="Land M."/>
            <person name="Hauser L."/>
            <person name="Pelletier D.A."/>
            <person name="Kyrpides N."/>
            <person name="Kim E."/>
            <person name="Harwood C.S."/>
            <person name="Oda Y."/>
            <person name="Richardson P."/>
        </authorList>
    </citation>
    <scope>NUCLEOTIDE SEQUENCE [LARGE SCALE GENOMIC DNA]</scope>
    <source>
        <strain evidence="6">BisA53</strain>
    </source>
</reference>
<evidence type="ECO:0000259" key="5">
    <source>
        <dbReference type="PROSITE" id="PS51007"/>
    </source>
</evidence>
<dbReference type="AlphaFoldDB" id="Q07T88"/>
<dbReference type="GO" id="GO:0046872">
    <property type="term" value="F:metal ion binding"/>
    <property type="evidence" value="ECO:0007669"/>
    <property type="project" value="UniProtKB-KW"/>
</dbReference>
<dbReference type="InterPro" id="IPR009056">
    <property type="entry name" value="Cyt_c-like_dom"/>
</dbReference>
<evidence type="ECO:0000256" key="1">
    <source>
        <dbReference type="ARBA" id="ARBA00022617"/>
    </source>
</evidence>
<dbReference type="GO" id="GO:0020037">
    <property type="term" value="F:heme binding"/>
    <property type="evidence" value="ECO:0007669"/>
    <property type="project" value="InterPro"/>
</dbReference>
<organism evidence="6">
    <name type="scientific">Rhodopseudomonas palustris (strain BisA53)</name>
    <dbReference type="NCBI Taxonomy" id="316055"/>
    <lineage>
        <taxon>Bacteria</taxon>
        <taxon>Pseudomonadati</taxon>
        <taxon>Pseudomonadota</taxon>
        <taxon>Alphaproteobacteria</taxon>
        <taxon>Hyphomicrobiales</taxon>
        <taxon>Nitrobacteraceae</taxon>
        <taxon>Rhodopseudomonas</taxon>
    </lineage>
</organism>
<keyword evidence="3 4" id="KW-0408">Iron</keyword>
<dbReference type="HOGENOM" id="CLU_133116_1_0_5"/>
<keyword evidence="2 4" id="KW-0479">Metal-binding</keyword>
<accession>Q07T88</accession>
<keyword evidence="1 4" id="KW-0349">Heme</keyword>
<evidence type="ECO:0000313" key="6">
    <source>
        <dbReference type="EMBL" id="ABJ04846.1"/>
    </source>
</evidence>
<gene>
    <name evidence="6" type="ordered locus">RPE_0890</name>
</gene>
<evidence type="ECO:0000256" key="4">
    <source>
        <dbReference type="PROSITE-ProRule" id="PRU00433"/>
    </source>
</evidence>
<evidence type="ECO:0000256" key="3">
    <source>
        <dbReference type="ARBA" id="ARBA00023004"/>
    </source>
</evidence>
<proteinExistence type="predicted"/>
<protein>
    <submittedName>
        <fullName evidence="6">Putative cytochrome c552</fullName>
    </submittedName>
</protein>
<dbReference type="KEGG" id="rpe:RPE_0890"/>
<dbReference type="PROSITE" id="PS51007">
    <property type="entry name" value="CYTC"/>
    <property type="match status" value="1"/>
</dbReference>
<dbReference type="eggNOG" id="COG2010">
    <property type="taxonomic scope" value="Bacteria"/>
</dbReference>
<sequence>MISEMARAGWLRLVATAILIAAALLLVRLHRADGAVAPDSSRGQQLVEAWCKECHSIDGSAVRTDKSNAPDLRKVAAMPSTTALSLRVFLNSSHTNMPNLIIQPSDADEIVNYILGLKRD</sequence>
<dbReference type="GO" id="GO:0009055">
    <property type="term" value="F:electron transfer activity"/>
    <property type="evidence" value="ECO:0007669"/>
    <property type="project" value="InterPro"/>
</dbReference>